<feature type="transmembrane region" description="Helical" evidence="1">
    <location>
        <begin position="12"/>
        <end position="33"/>
    </location>
</feature>
<proteinExistence type="predicted"/>
<accession>A0ABU3KBI0</accession>
<comment type="caution">
    <text evidence="2">The sequence shown here is derived from an EMBL/GenBank/DDBJ whole genome shotgun (WGS) entry which is preliminary data.</text>
</comment>
<keyword evidence="1" id="KW-0472">Membrane</keyword>
<dbReference type="RefSeq" id="WP_313834389.1">
    <property type="nucleotide sequence ID" value="NZ_JAQOUE010000002.1"/>
</dbReference>
<keyword evidence="1" id="KW-0812">Transmembrane</keyword>
<protein>
    <submittedName>
        <fullName evidence="2">Uncharacterized protein</fullName>
    </submittedName>
</protein>
<gene>
    <name evidence="2" type="ORF">PPG34_15685</name>
</gene>
<evidence type="ECO:0000256" key="1">
    <source>
        <dbReference type="SAM" id="Phobius"/>
    </source>
</evidence>
<keyword evidence="1" id="KW-1133">Transmembrane helix</keyword>
<evidence type="ECO:0000313" key="2">
    <source>
        <dbReference type="EMBL" id="MDT7043796.1"/>
    </source>
</evidence>
<feature type="transmembrane region" description="Helical" evidence="1">
    <location>
        <begin position="113"/>
        <end position="132"/>
    </location>
</feature>
<name>A0ABU3KBI0_9BACT</name>
<dbReference type="Proteomes" id="UP001250932">
    <property type="component" value="Unassembled WGS sequence"/>
</dbReference>
<keyword evidence="3" id="KW-1185">Reference proteome</keyword>
<evidence type="ECO:0000313" key="3">
    <source>
        <dbReference type="Proteomes" id="UP001250932"/>
    </source>
</evidence>
<sequence>MIFSEARFRWFRIGITLILIIVCNGVLLGGLWASGIDLDFVLTNAELYDPASGHCVGITVMKVSGVETPIQVCTEWLDTNDPTGQVHTIRTNEPLAMGEDGNLYYPNARNEDFHILGLLAFVVVVIGSGLGVKRYLLIWYQRRLVAGNG</sequence>
<reference evidence="2 3" key="1">
    <citation type="journal article" date="2023" name="ISME J.">
        <title>Cultivation and genomic characterization of novel and ubiquitous marine nitrite-oxidizing bacteria from the Nitrospirales.</title>
        <authorList>
            <person name="Mueller A.J."/>
            <person name="Daebeler A."/>
            <person name="Herbold C.W."/>
            <person name="Kirkegaard R.H."/>
            <person name="Daims H."/>
        </authorList>
    </citation>
    <scope>NUCLEOTIDE SEQUENCE [LARGE SCALE GENOMIC DNA]</scope>
    <source>
        <strain evidence="2 3">EB</strain>
    </source>
</reference>
<organism evidence="2 3">
    <name type="scientific">Candidatus Nitronereus thalassa</name>
    <dbReference type="NCBI Taxonomy" id="3020898"/>
    <lineage>
        <taxon>Bacteria</taxon>
        <taxon>Pseudomonadati</taxon>
        <taxon>Nitrospirota</taxon>
        <taxon>Nitrospiria</taxon>
        <taxon>Nitrospirales</taxon>
        <taxon>Nitrospiraceae</taxon>
        <taxon>Candidatus Nitronereus</taxon>
    </lineage>
</organism>
<dbReference type="EMBL" id="JAQOUE010000002">
    <property type="protein sequence ID" value="MDT7043796.1"/>
    <property type="molecule type" value="Genomic_DNA"/>
</dbReference>